<dbReference type="EMBL" id="BAABRR010000002">
    <property type="protein sequence ID" value="GAA5518059.1"/>
    <property type="molecule type" value="Genomic_DNA"/>
</dbReference>
<evidence type="ECO:0000313" key="2">
    <source>
        <dbReference type="Proteomes" id="UP001426770"/>
    </source>
</evidence>
<protein>
    <submittedName>
        <fullName evidence="1">Uncharacterized protein</fullName>
    </submittedName>
</protein>
<sequence length="173" mass="19424">MLTGVNVLGVVDIDVEDRGLGFGPLRGLAFTVDGMRLARWHEQLNGGTTYGLICAGTTPDGIAEALEWLDPDVPFSESHRPVEVCWCRDPGCGLVGARIERRTSVVSWTGLCRYDIFSDGPPAETSVEFMFDERDYRVVLDEIRARCAQATVLEQDPKRRFRRQEPPREVVRL</sequence>
<proteinExistence type="predicted"/>
<dbReference type="Proteomes" id="UP001426770">
    <property type="component" value="Unassembled WGS sequence"/>
</dbReference>
<comment type="caution">
    <text evidence="1">The sequence shown here is derived from an EMBL/GenBank/DDBJ whole genome shotgun (WGS) entry which is preliminary data.</text>
</comment>
<evidence type="ECO:0000313" key="1">
    <source>
        <dbReference type="EMBL" id="GAA5518059.1"/>
    </source>
</evidence>
<name>A0ABP9WEF1_9MICO</name>
<organism evidence="1 2">
    <name type="scientific">Demequina sediminis</name>
    <dbReference type="NCBI Taxonomy" id="1930058"/>
    <lineage>
        <taxon>Bacteria</taxon>
        <taxon>Bacillati</taxon>
        <taxon>Actinomycetota</taxon>
        <taxon>Actinomycetes</taxon>
        <taxon>Micrococcales</taxon>
        <taxon>Demequinaceae</taxon>
        <taxon>Demequina</taxon>
    </lineage>
</organism>
<gene>
    <name evidence="1" type="ORF">Lsed01_00476</name>
</gene>
<reference evidence="1 2" key="1">
    <citation type="submission" date="2024-02" db="EMBL/GenBank/DDBJ databases">
        <title>Lysinimicrobium sediminis NBRC 112286.</title>
        <authorList>
            <person name="Ichikawa N."/>
            <person name="Katano-Makiyama Y."/>
            <person name="Hidaka K."/>
        </authorList>
    </citation>
    <scope>NUCLEOTIDE SEQUENCE [LARGE SCALE GENOMIC DNA]</scope>
    <source>
        <strain evidence="1 2">NBRC 112286</strain>
    </source>
</reference>
<accession>A0ABP9WEF1</accession>
<keyword evidence="2" id="KW-1185">Reference proteome</keyword>